<reference evidence="1" key="1">
    <citation type="submission" date="2022-07" db="EMBL/GenBank/DDBJ databases">
        <title>Phylogenomic reconstructions and comparative analyses of Kickxellomycotina fungi.</title>
        <authorList>
            <person name="Reynolds N.K."/>
            <person name="Stajich J.E."/>
            <person name="Barry K."/>
            <person name="Grigoriev I.V."/>
            <person name="Crous P."/>
            <person name="Smith M.E."/>
        </authorList>
    </citation>
    <scope>NUCLEOTIDE SEQUENCE</scope>
    <source>
        <strain evidence="1">NRRL 5244</strain>
    </source>
</reference>
<comment type="caution">
    <text evidence="1">The sequence shown here is derived from an EMBL/GenBank/DDBJ whole genome shotgun (WGS) entry which is preliminary data.</text>
</comment>
<keyword evidence="2" id="KW-1185">Reference proteome</keyword>
<name>A0ACC1J845_9FUNG</name>
<accession>A0ACC1J845</accession>
<dbReference type="Proteomes" id="UP001150603">
    <property type="component" value="Unassembled WGS sequence"/>
</dbReference>
<gene>
    <name evidence="1" type="primary">TRM8_1</name>
    <name evidence="1" type="ORF">FBU59_003574</name>
</gene>
<sequence length="338" mass="38213">MVSELREVLDKQAADEWAAKEAAVEEDAGGSTVVTYDEFMRNIEGCSDAEELARIRDEILAQIRKKRILIMGQNKDDIVHGQRVRDVLVYINRLYVAKKKAERRLDLLHIDRAGSTTVTRPRGNSASSARSTLQPPSIGVLRARPSTYYEHRDDPVTLGPPQFTLYEILTNVGSLSAFAEFADQLGHGMLVEFWLNVEGIRQQPVTISIVESLWKGYFTVRVDELASVGEDTAAAVSEVQKCLKPWRASNSMELKADEIPVDVYERAFELVCEVQANVLRFLEEKDYPAFQRSVLYSRFLRSYVVTPRQEQISDTLFANIPNNQSQSQTAEPRQLSLV</sequence>
<organism evidence="1 2">
    <name type="scientific">Linderina macrospora</name>
    <dbReference type="NCBI Taxonomy" id="4868"/>
    <lineage>
        <taxon>Eukaryota</taxon>
        <taxon>Fungi</taxon>
        <taxon>Fungi incertae sedis</taxon>
        <taxon>Zoopagomycota</taxon>
        <taxon>Kickxellomycotina</taxon>
        <taxon>Kickxellomycetes</taxon>
        <taxon>Kickxellales</taxon>
        <taxon>Kickxellaceae</taxon>
        <taxon>Linderina</taxon>
    </lineage>
</organism>
<proteinExistence type="predicted"/>
<dbReference type="EMBL" id="JANBPW010002331">
    <property type="protein sequence ID" value="KAJ1941179.1"/>
    <property type="molecule type" value="Genomic_DNA"/>
</dbReference>
<evidence type="ECO:0000313" key="2">
    <source>
        <dbReference type="Proteomes" id="UP001150603"/>
    </source>
</evidence>
<evidence type="ECO:0000313" key="1">
    <source>
        <dbReference type="EMBL" id="KAJ1941179.1"/>
    </source>
</evidence>
<protein>
    <submittedName>
        <fullName evidence="1">tRNA (Guanine-N(7)-)-methyltransferase (tRNA(m7G46)-methyltransferase)</fullName>
    </submittedName>
</protein>
<feature type="non-terminal residue" evidence="1">
    <location>
        <position position="338"/>
    </location>
</feature>